<dbReference type="AlphaFoldDB" id="A0A812CTX8"/>
<organism evidence="1 2">
    <name type="scientific">Acanthosepion pharaonis</name>
    <name type="common">Pharaoh cuttlefish</name>
    <name type="synonym">Sepia pharaonis</name>
    <dbReference type="NCBI Taxonomy" id="158019"/>
    <lineage>
        <taxon>Eukaryota</taxon>
        <taxon>Metazoa</taxon>
        <taxon>Spiralia</taxon>
        <taxon>Lophotrochozoa</taxon>
        <taxon>Mollusca</taxon>
        <taxon>Cephalopoda</taxon>
        <taxon>Coleoidea</taxon>
        <taxon>Decapodiformes</taxon>
        <taxon>Sepiida</taxon>
        <taxon>Sepiina</taxon>
        <taxon>Sepiidae</taxon>
        <taxon>Acanthosepion</taxon>
    </lineage>
</organism>
<keyword evidence="2" id="KW-1185">Reference proteome</keyword>
<sequence length="162" mass="18515">MTPSSLVFDANNFELFLSLSTTRFSDTVHRHCRPHISNSLRLDANNFQTFPLFTTSVLRHVVPTFQDQFPRLDAEPTFELSLFSLQDLRHCRPTFPKISSSSWCEQHQTFPLFTAGSTTLSSPHFQDQFLVPMQAAFELFLFSLPGFHDTVVPTFSKNIPDA</sequence>
<name>A0A812CTX8_ACAPH</name>
<gene>
    <name evidence="1" type="ORF">SPHA_43366</name>
</gene>
<dbReference type="Proteomes" id="UP000597762">
    <property type="component" value="Unassembled WGS sequence"/>
</dbReference>
<accession>A0A812CTX8</accession>
<protein>
    <submittedName>
        <fullName evidence="1">Uncharacterized protein</fullName>
    </submittedName>
</protein>
<evidence type="ECO:0000313" key="1">
    <source>
        <dbReference type="EMBL" id="CAE1282302.1"/>
    </source>
</evidence>
<proteinExistence type="predicted"/>
<dbReference type="EMBL" id="CAHIKZ030002173">
    <property type="protein sequence ID" value="CAE1282302.1"/>
    <property type="molecule type" value="Genomic_DNA"/>
</dbReference>
<evidence type="ECO:0000313" key="2">
    <source>
        <dbReference type="Proteomes" id="UP000597762"/>
    </source>
</evidence>
<reference evidence="1" key="1">
    <citation type="submission" date="2021-01" db="EMBL/GenBank/DDBJ databases">
        <authorList>
            <person name="Li R."/>
            <person name="Bekaert M."/>
        </authorList>
    </citation>
    <scope>NUCLEOTIDE SEQUENCE</scope>
    <source>
        <strain evidence="1">Farmed</strain>
    </source>
</reference>
<comment type="caution">
    <text evidence="1">The sequence shown here is derived from an EMBL/GenBank/DDBJ whole genome shotgun (WGS) entry which is preliminary data.</text>
</comment>